<feature type="transmembrane region" description="Helical" evidence="1">
    <location>
        <begin position="140"/>
        <end position="165"/>
    </location>
</feature>
<reference evidence="2" key="1">
    <citation type="journal article" date="2020" name="Stud. Mycol.">
        <title>101 Dothideomycetes genomes: a test case for predicting lifestyles and emergence of pathogens.</title>
        <authorList>
            <person name="Haridas S."/>
            <person name="Albert R."/>
            <person name="Binder M."/>
            <person name="Bloem J."/>
            <person name="Labutti K."/>
            <person name="Salamov A."/>
            <person name="Andreopoulos B."/>
            <person name="Baker S."/>
            <person name="Barry K."/>
            <person name="Bills G."/>
            <person name="Bluhm B."/>
            <person name="Cannon C."/>
            <person name="Castanera R."/>
            <person name="Culley D."/>
            <person name="Daum C."/>
            <person name="Ezra D."/>
            <person name="Gonzalez J."/>
            <person name="Henrissat B."/>
            <person name="Kuo A."/>
            <person name="Liang C."/>
            <person name="Lipzen A."/>
            <person name="Lutzoni F."/>
            <person name="Magnuson J."/>
            <person name="Mondo S."/>
            <person name="Nolan M."/>
            <person name="Ohm R."/>
            <person name="Pangilinan J."/>
            <person name="Park H.-J."/>
            <person name="Ramirez L."/>
            <person name="Alfaro M."/>
            <person name="Sun H."/>
            <person name="Tritt A."/>
            <person name="Yoshinaga Y."/>
            <person name="Zwiers L.-H."/>
            <person name="Turgeon B."/>
            <person name="Goodwin S."/>
            <person name="Spatafora J."/>
            <person name="Crous P."/>
            <person name="Grigoriev I."/>
        </authorList>
    </citation>
    <scope>NUCLEOTIDE SEQUENCE</scope>
    <source>
        <strain evidence="2">CBS 110217</strain>
    </source>
</reference>
<dbReference type="PANTHER" id="PTHR37577">
    <property type="entry name" value="INTEGRAL MEMBRANE PROTEIN"/>
    <property type="match status" value="1"/>
</dbReference>
<feature type="transmembrane region" description="Helical" evidence="1">
    <location>
        <begin position="201"/>
        <end position="218"/>
    </location>
</feature>
<name>A0A9P4H4C0_9PLEO</name>
<protein>
    <submittedName>
        <fullName evidence="2">Uncharacterized protein</fullName>
    </submittedName>
</protein>
<comment type="caution">
    <text evidence="2">The sequence shown here is derived from an EMBL/GenBank/DDBJ whole genome shotgun (WGS) entry which is preliminary data.</text>
</comment>
<dbReference type="OrthoDB" id="5427664at2759"/>
<proteinExistence type="predicted"/>
<keyword evidence="1" id="KW-1133">Transmembrane helix</keyword>
<feature type="transmembrane region" description="Helical" evidence="1">
    <location>
        <begin position="81"/>
        <end position="100"/>
    </location>
</feature>
<organism evidence="2 3">
    <name type="scientific">Setomelanomma holmii</name>
    <dbReference type="NCBI Taxonomy" id="210430"/>
    <lineage>
        <taxon>Eukaryota</taxon>
        <taxon>Fungi</taxon>
        <taxon>Dikarya</taxon>
        <taxon>Ascomycota</taxon>
        <taxon>Pezizomycotina</taxon>
        <taxon>Dothideomycetes</taxon>
        <taxon>Pleosporomycetidae</taxon>
        <taxon>Pleosporales</taxon>
        <taxon>Pleosporineae</taxon>
        <taxon>Phaeosphaeriaceae</taxon>
        <taxon>Setomelanomma</taxon>
    </lineage>
</organism>
<keyword evidence="1" id="KW-0812">Transmembrane</keyword>
<gene>
    <name evidence="2" type="ORF">EK21DRAFT_70824</name>
</gene>
<evidence type="ECO:0000313" key="3">
    <source>
        <dbReference type="Proteomes" id="UP000799777"/>
    </source>
</evidence>
<keyword evidence="1" id="KW-0472">Membrane</keyword>
<dbReference type="InterPro" id="IPR053018">
    <property type="entry name" value="Elsinochrome_Biosynth-Asso"/>
</dbReference>
<sequence>MPEDCLSDTDKIFISNYAKSTERLAKQQPWRTIPRCRTWISTATQQLYRREQPTVSHRKFTRAQREEALTRFILALSDQQLVVGLAILIAAIIGQCTLSVSEFQVAFALAWFSTTTHFATLDSLRQYFKHHETIRNWRIFGMFVLMILFLYCFAIILFTTGLTYWDSYLQSKKHSAIVQCYLERDIRMALVDGLLVSRLDLLLVLPWILTFLLLVVGYKNRIFQSFGLITSGSCGAGIVSAKIEVALSKKSLPGLRDLTSATLVEWKAVLDEAAKEQWSETHRRLLQTIKLQSAVSSRSPSNIKALWALLSQQAVVENMYRNSLLPVAPLLTFMLTYGFTRMINYRWMQAEFEDVASMGFGQITPLFLLVLPVLAAAEIYYESVGDETLKSPHADSNDLPAVPTGALELTAVPRTDTLPCTSSADARDPFLAHAESMNRRYDESLDLVQRYFLRKSKHIAIKCSETTDETVYKAAIRLKANTWAITKQLSSTEEKVNPHRWIRVQCYTWTLVAFSSAVLLNILGNLAVAGGTILFLQCINIILHWISDYRDADLEAYIRLLSDVREKS</sequence>
<dbReference type="AlphaFoldDB" id="A0A9P4H4C0"/>
<keyword evidence="3" id="KW-1185">Reference proteome</keyword>
<dbReference type="EMBL" id="ML978219">
    <property type="protein sequence ID" value="KAF2027973.1"/>
    <property type="molecule type" value="Genomic_DNA"/>
</dbReference>
<evidence type="ECO:0000313" key="2">
    <source>
        <dbReference type="EMBL" id="KAF2027973.1"/>
    </source>
</evidence>
<feature type="transmembrane region" description="Helical" evidence="1">
    <location>
        <begin position="106"/>
        <end position="128"/>
    </location>
</feature>
<feature type="transmembrane region" description="Helical" evidence="1">
    <location>
        <begin position="324"/>
        <end position="343"/>
    </location>
</feature>
<dbReference type="PANTHER" id="PTHR37577:SF1">
    <property type="entry name" value="INTEGRAL MEMBRANE PROTEIN"/>
    <property type="match status" value="1"/>
</dbReference>
<accession>A0A9P4H4C0</accession>
<evidence type="ECO:0000256" key="1">
    <source>
        <dbReference type="SAM" id="Phobius"/>
    </source>
</evidence>
<feature type="transmembrane region" description="Helical" evidence="1">
    <location>
        <begin position="363"/>
        <end position="381"/>
    </location>
</feature>
<dbReference type="Proteomes" id="UP000799777">
    <property type="component" value="Unassembled WGS sequence"/>
</dbReference>